<dbReference type="GO" id="GO:0008270">
    <property type="term" value="F:zinc ion binding"/>
    <property type="evidence" value="ECO:0007669"/>
    <property type="project" value="UniProtKB-KW"/>
</dbReference>
<evidence type="ECO:0000259" key="5">
    <source>
        <dbReference type="PROSITE" id="PS50865"/>
    </source>
</evidence>
<feature type="domain" description="MYND-type" evidence="5">
    <location>
        <begin position="46"/>
        <end position="90"/>
    </location>
</feature>
<proteinExistence type="predicted"/>
<evidence type="ECO:0000256" key="1">
    <source>
        <dbReference type="ARBA" id="ARBA00022723"/>
    </source>
</evidence>
<gene>
    <name evidence="6" type="primary">Bma-set-10</name>
    <name evidence="7" type="ORF">Bm8771</name>
    <name evidence="6" type="ORF">BM_Bm8771</name>
</gene>
<dbReference type="AlphaFoldDB" id="A0A0H5S2S3"/>
<dbReference type="Pfam" id="PF01753">
    <property type="entry name" value="zf-MYND"/>
    <property type="match status" value="1"/>
</dbReference>
<reference evidence="6" key="2">
    <citation type="submission" date="2012-12" db="EMBL/GenBank/DDBJ databases">
        <authorList>
            <person name="Gao Y.W."/>
            <person name="Fan S.T."/>
            <person name="Sun H.T."/>
            <person name="Wang Z."/>
            <person name="Gao X.L."/>
            <person name="Li Y.G."/>
            <person name="Wang T.C."/>
            <person name="Zhang K."/>
            <person name="Xu W.W."/>
            <person name="Yu Z.J."/>
            <person name="Xia X.Z."/>
        </authorList>
    </citation>
    <scope>NUCLEOTIDE SEQUENCE</scope>
    <source>
        <strain evidence="6">FR3</strain>
    </source>
</reference>
<dbReference type="PANTHER" id="PTHR12197">
    <property type="entry name" value="HISTONE-LYSINE N-METHYLTRANSFERASE SMYD"/>
    <property type="match status" value="1"/>
</dbReference>
<dbReference type="OMA" id="QEFKLAY"/>
<dbReference type="GO" id="GO:0005634">
    <property type="term" value="C:nucleus"/>
    <property type="evidence" value="ECO:0007669"/>
    <property type="project" value="TreeGrafter"/>
</dbReference>
<name>A0A0H5S2S3_BRUMA</name>
<dbReference type="Gene3D" id="1.10.220.160">
    <property type="match status" value="1"/>
</dbReference>
<dbReference type="Gene3D" id="2.170.270.10">
    <property type="entry name" value="SET domain"/>
    <property type="match status" value="1"/>
</dbReference>
<dbReference type="InterPro" id="IPR011990">
    <property type="entry name" value="TPR-like_helical_dom_sf"/>
</dbReference>
<evidence type="ECO:0000256" key="4">
    <source>
        <dbReference type="PROSITE-ProRule" id="PRU00134"/>
    </source>
</evidence>
<dbReference type="Gene3D" id="1.25.40.10">
    <property type="entry name" value="Tetratricopeptide repeat domain"/>
    <property type="match status" value="1"/>
</dbReference>
<dbReference type="Gene3D" id="6.10.140.2220">
    <property type="match status" value="1"/>
</dbReference>
<sequence>MFDLFFLSQERNIVQIEIEVMASITTLVEETPFAHVVDSNFADRVCAYCMIPVWERVNVTQLSRCARCKFTHYCNMKCQKKDWRIHKVECSYLSRVAPRVPEALSRLLGRIITTLRHCGDKNPAFNGRIFSSLESHILDIERNEEKRNGFMSIAYVIKDYLPSDEMPSSTEIFNIFCRIIINTMVITDSCLTRTGIGVYLGLSALDHSCKPDAFVIFSGTKAILRSLNKNIKEYNNNLRIPYCDLLELTSTRCKYLQLQHNFICNCEICQNVELDRQKYSLRCSECTDGFCPYSPDDEQAETRCKVCGEISVFNFDHLQKLYQQLTIDGSTEKDLNELIDLYHKSEEVFSPYNVLLCKFAEKIMISAMKHHKYDEAAKYAEKTLICYRTFYPKGLPPLPARMLEYAKLLMLQQDEAAFPILREALKMIRESYGSESNFALTTAKLLDDLRKNLSVTSL</sequence>
<dbReference type="SUPFAM" id="SSF144232">
    <property type="entry name" value="HIT/MYND zinc finger-like"/>
    <property type="match status" value="1"/>
</dbReference>
<keyword evidence="3" id="KW-0862">Zinc</keyword>
<organism evidence="6">
    <name type="scientific">Brugia malayi</name>
    <name type="common">Filarial nematode worm</name>
    <dbReference type="NCBI Taxonomy" id="6279"/>
    <lineage>
        <taxon>Eukaryota</taxon>
        <taxon>Metazoa</taxon>
        <taxon>Ecdysozoa</taxon>
        <taxon>Nematoda</taxon>
        <taxon>Chromadorea</taxon>
        <taxon>Rhabditida</taxon>
        <taxon>Spirurina</taxon>
        <taxon>Spiruromorpha</taxon>
        <taxon>Filarioidea</taxon>
        <taxon>Onchocercidae</taxon>
        <taxon>Brugia</taxon>
    </lineage>
</organism>
<dbReference type="PROSITE" id="PS50865">
    <property type="entry name" value="ZF_MYND_2"/>
    <property type="match status" value="1"/>
</dbReference>
<dbReference type="InterPro" id="IPR002893">
    <property type="entry name" value="Znf_MYND"/>
</dbReference>
<accession>A0A0H5S2S3</accession>
<dbReference type="WormBase" id="Bm8771">
    <property type="protein sequence ID" value="BM42206"/>
    <property type="gene ID" value="WBGene00229032"/>
</dbReference>
<dbReference type="InterPro" id="IPR046341">
    <property type="entry name" value="SET_dom_sf"/>
</dbReference>
<dbReference type="InterPro" id="IPR050869">
    <property type="entry name" value="H3K4_H4K5_MeTrfase"/>
</dbReference>
<dbReference type="EMBL" id="LN856660">
    <property type="protein sequence ID" value="CRZ22769.1"/>
    <property type="molecule type" value="Genomic_DNA"/>
</dbReference>
<keyword evidence="1" id="KW-0479">Metal-binding</keyword>
<dbReference type="PANTHER" id="PTHR12197:SF251">
    <property type="entry name" value="EG:BACR7C10.4 PROTEIN"/>
    <property type="match status" value="1"/>
</dbReference>
<protein>
    <submittedName>
        <fullName evidence="6">BMA-SET-10</fullName>
    </submittedName>
</protein>
<evidence type="ECO:0000313" key="6">
    <source>
        <dbReference type="EMBL" id="CRZ22769.1"/>
    </source>
</evidence>
<evidence type="ECO:0000256" key="3">
    <source>
        <dbReference type="ARBA" id="ARBA00022833"/>
    </source>
</evidence>
<evidence type="ECO:0000256" key="2">
    <source>
        <dbReference type="ARBA" id="ARBA00022771"/>
    </source>
</evidence>
<keyword evidence="2 4" id="KW-0863">Zinc-finger</keyword>
<reference evidence="6" key="1">
    <citation type="journal article" date="2007" name="Science">
        <title>Draft genome of the filarial nematode parasite Brugia malayi.</title>
        <authorList>
            <person name="Ghedin E."/>
            <person name="Wang S."/>
            <person name="Spiro D."/>
            <person name="Caler E."/>
            <person name="Zhao Q."/>
            <person name="Crabtree J."/>
            <person name="Allen J.E."/>
            <person name="Delcher A.L."/>
            <person name="Guiliano D.B."/>
            <person name="Miranda-Saavedra D."/>
            <person name="Angiuoli S.V."/>
            <person name="Creasy T."/>
            <person name="Amedeo P."/>
            <person name="Haas B."/>
            <person name="El-Sayed N.M."/>
            <person name="Wortman J.R."/>
            <person name="Feldblyum T."/>
            <person name="Tallon L."/>
            <person name="Schatz M."/>
            <person name="Shumway M."/>
            <person name="Koo H."/>
            <person name="Salzberg S.L."/>
            <person name="Schobel S."/>
            <person name="Pertea M."/>
            <person name="Pop M."/>
            <person name="White O."/>
            <person name="Barton G.J."/>
            <person name="Carlow C.K."/>
            <person name="Crawford M.J."/>
            <person name="Daub J."/>
            <person name="Dimmic M.W."/>
            <person name="Estes C.F."/>
            <person name="Foster J.M."/>
            <person name="Ganatra M."/>
            <person name="Gregory W.F."/>
            <person name="Johnson N.M."/>
            <person name="Jin J."/>
            <person name="Komuniecki R."/>
            <person name="Korf I."/>
            <person name="Kumar S."/>
            <person name="Laney S."/>
            <person name="Li B.W."/>
            <person name="Li W."/>
            <person name="Lindblom T.H."/>
            <person name="Lustigman S."/>
            <person name="Ma D."/>
            <person name="Maina C.V."/>
            <person name="Martin D.M."/>
            <person name="McCarter J.P."/>
            <person name="McReynolds L."/>
            <person name="Mitreva M."/>
            <person name="Nutman T.B."/>
            <person name="Parkinson J."/>
            <person name="Peregrin-Alvarez J.M."/>
            <person name="Poole C."/>
            <person name="Ren Q."/>
            <person name="Saunders L."/>
            <person name="Sluder A.E."/>
            <person name="Smith K."/>
            <person name="Stanke M."/>
            <person name="Unnasch T.R."/>
            <person name="Ware J."/>
            <person name="Wei A.D."/>
            <person name="Weil G."/>
            <person name="Williams D.J."/>
            <person name="Zhang Y."/>
            <person name="Williams S.A."/>
            <person name="Fraser-Liggett C."/>
            <person name="Slatko B."/>
            <person name="Blaxter M.L."/>
            <person name="Scott A.L."/>
        </authorList>
    </citation>
    <scope>NUCLEOTIDE SEQUENCE</scope>
    <source>
        <strain evidence="6">FR3</strain>
    </source>
</reference>
<dbReference type="PROSITE" id="PS01360">
    <property type="entry name" value="ZF_MYND_1"/>
    <property type="match status" value="1"/>
</dbReference>
<evidence type="ECO:0000313" key="7">
    <source>
        <dbReference type="WormBase" id="Bm8771"/>
    </source>
</evidence>